<dbReference type="Pfam" id="PF03918">
    <property type="entry name" value="CcmH"/>
    <property type="match status" value="1"/>
</dbReference>
<dbReference type="PANTHER" id="PTHR47870">
    <property type="entry name" value="CYTOCHROME C-TYPE BIOGENESIS PROTEIN CCMH"/>
    <property type="match status" value="1"/>
</dbReference>
<name>A0A7W7F6J9_9SPHN</name>
<comment type="caution">
    <text evidence="9">The sequence shown here is derived from an EMBL/GenBank/DDBJ whole genome shotgun (WGS) entry which is preliminary data.</text>
</comment>
<evidence type="ECO:0000256" key="7">
    <source>
        <dbReference type="RuleBase" id="RU364112"/>
    </source>
</evidence>
<protein>
    <recommendedName>
        <fullName evidence="7">Cytochrome c-type biogenesis protein</fullName>
    </recommendedName>
</protein>
<evidence type="ECO:0000256" key="3">
    <source>
        <dbReference type="ARBA" id="ARBA00022723"/>
    </source>
</evidence>
<comment type="function">
    <text evidence="7">Possible subunit of a heme lyase.</text>
</comment>
<reference evidence="9 10" key="1">
    <citation type="submission" date="2020-08" db="EMBL/GenBank/DDBJ databases">
        <title>Genomic Encyclopedia of Type Strains, Phase IV (KMG-IV): sequencing the most valuable type-strain genomes for metagenomic binning, comparative biology and taxonomic classification.</title>
        <authorList>
            <person name="Goeker M."/>
        </authorList>
    </citation>
    <scope>NUCLEOTIDE SEQUENCE [LARGE SCALE GENOMIC DNA]</scope>
    <source>
        <strain evidence="9 10">DSM 17328</strain>
    </source>
</reference>
<dbReference type="EMBL" id="JACHNZ010000021">
    <property type="protein sequence ID" value="MBB4632421.1"/>
    <property type="molecule type" value="Genomic_DNA"/>
</dbReference>
<feature type="transmembrane region" description="Helical" evidence="7">
    <location>
        <begin position="97"/>
        <end position="118"/>
    </location>
</feature>
<keyword evidence="4 7" id="KW-0732">Signal</keyword>
<evidence type="ECO:0000313" key="10">
    <source>
        <dbReference type="Proteomes" id="UP000566324"/>
    </source>
</evidence>
<feature type="signal peptide" evidence="7">
    <location>
        <begin position="1"/>
        <end position="16"/>
    </location>
</feature>
<proteinExistence type="inferred from homology"/>
<dbReference type="GO" id="GO:0046872">
    <property type="term" value="F:metal ion binding"/>
    <property type="evidence" value="ECO:0007669"/>
    <property type="project" value="UniProtKB-KW"/>
</dbReference>
<evidence type="ECO:0000313" key="9">
    <source>
        <dbReference type="EMBL" id="MBB4632421.1"/>
    </source>
</evidence>
<keyword evidence="2 7" id="KW-0349">Heme</keyword>
<sequence length="123" mass="13288">MRVLLPLAFLALTAAAEGPPLAPAQEAEARALMHELRCLVCQHQSIADSDADMAADMRAVVRDRIAAGENPAQVKAYLVSRYGDYVTFDPPKTGANLVLWAAPLLFLAIGGVAVWRLYRRKGA</sequence>
<keyword evidence="5" id="KW-0201">Cytochrome c-type biogenesis</keyword>
<dbReference type="InterPro" id="IPR005616">
    <property type="entry name" value="CcmH/CycL/Ccl2/NrfF_N"/>
</dbReference>
<keyword evidence="7" id="KW-0472">Membrane</keyword>
<evidence type="ECO:0000256" key="4">
    <source>
        <dbReference type="ARBA" id="ARBA00022729"/>
    </source>
</evidence>
<dbReference type="Gene3D" id="1.10.8.640">
    <property type="entry name" value="Cytochrome C biogenesis protein"/>
    <property type="match status" value="1"/>
</dbReference>
<dbReference type="RefSeq" id="WP_184068952.1">
    <property type="nucleotide sequence ID" value="NZ_JACHNZ010000021.1"/>
</dbReference>
<evidence type="ECO:0000256" key="1">
    <source>
        <dbReference type="ARBA" id="ARBA00010342"/>
    </source>
</evidence>
<comment type="similarity">
    <text evidence="1 7">Belongs to the CcmH/CycL/Ccl2/NrfF family.</text>
</comment>
<evidence type="ECO:0000256" key="6">
    <source>
        <dbReference type="ARBA" id="ARBA00023004"/>
    </source>
</evidence>
<keyword evidence="6 7" id="KW-0408">Iron</keyword>
<dbReference type="InterPro" id="IPR051263">
    <property type="entry name" value="C-type_cytochrome_biogenesis"/>
</dbReference>
<dbReference type="AlphaFoldDB" id="A0A7W7F6J9"/>
<evidence type="ECO:0000256" key="5">
    <source>
        <dbReference type="ARBA" id="ARBA00022748"/>
    </source>
</evidence>
<feature type="domain" description="CcmH/CycL/Ccl2/NrfF N-terminal" evidence="8">
    <location>
        <begin position="5"/>
        <end position="121"/>
    </location>
</feature>
<dbReference type="InterPro" id="IPR038297">
    <property type="entry name" value="CcmH/CycL/NrfF/Ccl2_sf"/>
</dbReference>
<accession>A0A7W7F6J9</accession>
<keyword evidence="3 7" id="KW-0479">Metal-binding</keyword>
<keyword evidence="7" id="KW-0812">Transmembrane</keyword>
<dbReference type="Proteomes" id="UP000566324">
    <property type="component" value="Unassembled WGS sequence"/>
</dbReference>
<keyword evidence="7" id="KW-1133">Transmembrane helix</keyword>
<dbReference type="GO" id="GO:0017004">
    <property type="term" value="P:cytochrome complex assembly"/>
    <property type="evidence" value="ECO:0007669"/>
    <property type="project" value="UniProtKB-KW"/>
</dbReference>
<evidence type="ECO:0000256" key="2">
    <source>
        <dbReference type="ARBA" id="ARBA00022617"/>
    </source>
</evidence>
<evidence type="ECO:0000259" key="8">
    <source>
        <dbReference type="Pfam" id="PF03918"/>
    </source>
</evidence>
<feature type="chain" id="PRO_5031596249" description="Cytochrome c-type biogenesis protein" evidence="7">
    <location>
        <begin position="17"/>
        <end position="123"/>
    </location>
</feature>
<organism evidence="9 10">
    <name type="scientific">Sphingosinicella soli</name>
    <dbReference type="NCBI Taxonomy" id="333708"/>
    <lineage>
        <taxon>Bacteria</taxon>
        <taxon>Pseudomonadati</taxon>
        <taxon>Pseudomonadota</taxon>
        <taxon>Alphaproteobacteria</taxon>
        <taxon>Sphingomonadales</taxon>
        <taxon>Sphingosinicellaceae</taxon>
        <taxon>Sphingosinicella</taxon>
    </lineage>
</organism>
<dbReference type="GO" id="GO:0005886">
    <property type="term" value="C:plasma membrane"/>
    <property type="evidence" value="ECO:0007669"/>
    <property type="project" value="TreeGrafter"/>
</dbReference>
<gene>
    <name evidence="9" type="ORF">GGQ98_002046</name>
</gene>
<keyword evidence="10" id="KW-1185">Reference proteome</keyword>
<dbReference type="PANTHER" id="PTHR47870:SF1">
    <property type="entry name" value="CYTOCHROME C-TYPE BIOGENESIS PROTEIN CCMH"/>
    <property type="match status" value="1"/>
</dbReference>
<dbReference type="CDD" id="cd16378">
    <property type="entry name" value="CcmH_N"/>
    <property type="match status" value="1"/>
</dbReference>